<protein>
    <submittedName>
        <fullName evidence="1">Uncharacterized protein</fullName>
    </submittedName>
</protein>
<sequence>MFNQNKIYTDLFKYVQAFAPTYHLTLQWDCNHRARTITVLEKRLLFFMSRVQREILGRNWHRYHIPFIGFGEINDKGEYHMHILIKDSSRSLLCWKRAFNKVTLRAKRTPVPKNPYLQEITPGTEWRVVKYTMKQLKPGSMGNTYANSAIISSEYLFSRKKRGSQWNGRIL</sequence>
<reference evidence="1" key="2">
    <citation type="journal article" date="2021" name="PeerJ">
        <title>Extensive microbial diversity within the chicken gut microbiome revealed by metagenomics and culture.</title>
        <authorList>
            <person name="Gilroy R."/>
            <person name="Ravi A."/>
            <person name="Getino M."/>
            <person name="Pursley I."/>
            <person name="Horton D.L."/>
            <person name="Alikhan N.F."/>
            <person name="Baker D."/>
            <person name="Gharbi K."/>
            <person name="Hall N."/>
            <person name="Watson M."/>
            <person name="Adriaenssens E.M."/>
            <person name="Foster-Nyarko E."/>
            <person name="Jarju S."/>
            <person name="Secka A."/>
            <person name="Antonio M."/>
            <person name="Oren A."/>
            <person name="Chaudhuri R.R."/>
            <person name="La Ragione R."/>
            <person name="Hildebrand F."/>
            <person name="Pallen M.J."/>
        </authorList>
    </citation>
    <scope>NUCLEOTIDE SEQUENCE</scope>
    <source>
        <strain evidence="1">ChiGjej3B3-5194</strain>
    </source>
</reference>
<dbReference type="AlphaFoldDB" id="A0A9D1FFK1"/>
<organism evidence="1 2">
    <name type="scientific">Candidatus Enterousia intestinigallinarum</name>
    <dbReference type="NCBI Taxonomy" id="2840790"/>
    <lineage>
        <taxon>Bacteria</taxon>
        <taxon>Pseudomonadati</taxon>
        <taxon>Pseudomonadota</taxon>
        <taxon>Alphaproteobacteria</taxon>
        <taxon>Candidatus Enterousia</taxon>
    </lineage>
</organism>
<dbReference type="EMBL" id="DVJI01000009">
    <property type="protein sequence ID" value="HIS70769.1"/>
    <property type="molecule type" value="Genomic_DNA"/>
</dbReference>
<gene>
    <name evidence="1" type="ORF">IAD02_02145</name>
</gene>
<evidence type="ECO:0000313" key="1">
    <source>
        <dbReference type="EMBL" id="HIS70769.1"/>
    </source>
</evidence>
<name>A0A9D1FFK1_9PROT</name>
<dbReference type="Proteomes" id="UP000886742">
    <property type="component" value="Unassembled WGS sequence"/>
</dbReference>
<reference evidence="1" key="1">
    <citation type="submission" date="2020-10" db="EMBL/GenBank/DDBJ databases">
        <authorList>
            <person name="Gilroy R."/>
        </authorList>
    </citation>
    <scope>NUCLEOTIDE SEQUENCE</scope>
    <source>
        <strain evidence="1">ChiGjej3B3-5194</strain>
    </source>
</reference>
<comment type="caution">
    <text evidence="1">The sequence shown here is derived from an EMBL/GenBank/DDBJ whole genome shotgun (WGS) entry which is preliminary data.</text>
</comment>
<proteinExistence type="predicted"/>
<accession>A0A9D1FFK1</accession>
<evidence type="ECO:0000313" key="2">
    <source>
        <dbReference type="Proteomes" id="UP000886742"/>
    </source>
</evidence>